<dbReference type="InterPro" id="IPR021858">
    <property type="entry name" value="Fun_TF"/>
</dbReference>
<dbReference type="AlphaFoldDB" id="A0AAN6SAG9"/>
<evidence type="ECO:0000256" key="7">
    <source>
        <dbReference type="SAM" id="MobiDB-lite"/>
    </source>
</evidence>
<dbReference type="GO" id="GO:0000976">
    <property type="term" value="F:transcription cis-regulatory region binding"/>
    <property type="evidence" value="ECO:0007669"/>
    <property type="project" value="TreeGrafter"/>
</dbReference>
<gene>
    <name evidence="8" type="ORF">QBC46DRAFT_301825</name>
</gene>
<evidence type="ECO:0000256" key="3">
    <source>
        <dbReference type="ARBA" id="ARBA00023015"/>
    </source>
</evidence>
<evidence type="ECO:0000256" key="6">
    <source>
        <dbReference type="ARBA" id="ARBA00023242"/>
    </source>
</evidence>
<dbReference type="PANTHER" id="PTHR37534:SF15">
    <property type="entry name" value="ZN(II)2CYS6 TRANSCRIPTION FACTOR (EUROFUNG)"/>
    <property type="match status" value="1"/>
</dbReference>
<keyword evidence="2" id="KW-0862">Zinc</keyword>
<dbReference type="PANTHER" id="PTHR37534">
    <property type="entry name" value="TRANSCRIPTIONAL ACTIVATOR PROTEIN UGA3"/>
    <property type="match status" value="1"/>
</dbReference>
<dbReference type="GO" id="GO:0045944">
    <property type="term" value="P:positive regulation of transcription by RNA polymerase II"/>
    <property type="evidence" value="ECO:0007669"/>
    <property type="project" value="TreeGrafter"/>
</dbReference>
<evidence type="ECO:0000256" key="2">
    <source>
        <dbReference type="ARBA" id="ARBA00022833"/>
    </source>
</evidence>
<comment type="caution">
    <text evidence="8">The sequence shown here is derived from an EMBL/GenBank/DDBJ whole genome shotgun (WGS) entry which is preliminary data.</text>
</comment>
<protein>
    <submittedName>
        <fullName evidence="8">Fungal-specific transcription factor domain-containing protein</fullName>
    </submittedName>
</protein>
<keyword evidence="4" id="KW-0238">DNA-binding</keyword>
<dbReference type="EMBL" id="MU853752">
    <property type="protein sequence ID" value="KAK3946460.1"/>
    <property type="molecule type" value="Genomic_DNA"/>
</dbReference>
<dbReference type="Pfam" id="PF11951">
    <property type="entry name" value="Fungal_trans_2"/>
    <property type="match status" value="1"/>
</dbReference>
<dbReference type="CDD" id="cd12148">
    <property type="entry name" value="fungal_TF_MHR"/>
    <property type="match status" value="1"/>
</dbReference>
<evidence type="ECO:0000313" key="8">
    <source>
        <dbReference type="EMBL" id="KAK3946460.1"/>
    </source>
</evidence>
<evidence type="ECO:0000256" key="5">
    <source>
        <dbReference type="ARBA" id="ARBA00023163"/>
    </source>
</evidence>
<evidence type="ECO:0000256" key="4">
    <source>
        <dbReference type="ARBA" id="ARBA00023125"/>
    </source>
</evidence>
<keyword evidence="5" id="KW-0804">Transcription</keyword>
<reference evidence="9" key="1">
    <citation type="journal article" date="2023" name="Mol. Phylogenet. Evol.">
        <title>Genome-scale phylogeny and comparative genomics of the fungal order Sordariales.</title>
        <authorList>
            <person name="Hensen N."/>
            <person name="Bonometti L."/>
            <person name="Westerberg I."/>
            <person name="Brannstrom I.O."/>
            <person name="Guillou S."/>
            <person name="Cros-Aarteil S."/>
            <person name="Calhoun S."/>
            <person name="Haridas S."/>
            <person name="Kuo A."/>
            <person name="Mondo S."/>
            <person name="Pangilinan J."/>
            <person name="Riley R."/>
            <person name="LaButti K."/>
            <person name="Andreopoulos B."/>
            <person name="Lipzen A."/>
            <person name="Chen C."/>
            <person name="Yan M."/>
            <person name="Daum C."/>
            <person name="Ng V."/>
            <person name="Clum A."/>
            <person name="Steindorff A."/>
            <person name="Ohm R.A."/>
            <person name="Martin F."/>
            <person name="Silar P."/>
            <person name="Natvig D.O."/>
            <person name="Lalanne C."/>
            <person name="Gautier V."/>
            <person name="Ament-Velasquez S.L."/>
            <person name="Kruys A."/>
            <person name="Hutchinson M.I."/>
            <person name="Powell A.J."/>
            <person name="Barry K."/>
            <person name="Miller A.N."/>
            <person name="Grigoriev I.V."/>
            <person name="Debuchy R."/>
            <person name="Gladieux P."/>
            <person name="Hiltunen Thoren M."/>
            <person name="Johannesson H."/>
        </authorList>
    </citation>
    <scope>NUCLEOTIDE SEQUENCE [LARGE SCALE GENOMIC DNA]</scope>
    <source>
        <strain evidence="9">CBS 340.73</strain>
    </source>
</reference>
<accession>A0AAN6SAG9</accession>
<keyword evidence="6" id="KW-0539">Nucleus</keyword>
<name>A0AAN6SAG9_9PEZI</name>
<sequence>MLLYTRLAPPKVPKRRSRAGDHLRRPHPLSHDAAQAIHDSHGANYPGWTDDEFEHVLLNDLRDLAVKSPLNSPFDTASLLNVSPIDIPTPSEIEPSVHEFPPVLDEDEAASSTTGDYHAESSGAAIVPHSRSLYPDLAMIAPYQAGSPLLEFCSPAFSEFSDRPNRRALVDHFCNVLSHLIVFREESGNPFQQLVLPLTQKSSPVTNAIYALASAHLEYRGVENTEKSLYFHNRAIQGLAGLIQQGNKVNRNEVLAAIMLLVYYEVLVQRGRSNIVDGHLKGALTVMCTNSEPSDPTSDFLERAFRFYDVIAALSNGSAPLSAAPAAGCLLPFPPLGAPAGSPLSNVDTLLGMATTLWPVLHRLSNLLPLKSELRLAVRTNATSSKIAVLRTELESTAEAIEAALTQWQPILPPNFVPDEDEIKDPTFTVRVTEIRETQDQAADGTCPATPSSPTFADRARIHSILHNALAYRHSAFVYLYRTIFTYPRAHRLVQMHAHLSLTHCVATVAHAGPMGALLWPLFVAACEAVSIEDRELADRAFEAVKKRQGMMNIERAWEIVQEVWRRADLAEIIECLQPDRSNSTVDGAAVGATGCSQDRTLGSMSPAVVCDGDDDRTADLWRQVSKDMGVNIVFG</sequence>
<evidence type="ECO:0000313" key="9">
    <source>
        <dbReference type="Proteomes" id="UP001303473"/>
    </source>
</evidence>
<comment type="subcellular location">
    <subcellularLocation>
        <location evidence="1">Nucleus</location>
    </subcellularLocation>
</comment>
<keyword evidence="3" id="KW-0805">Transcription regulation</keyword>
<proteinExistence type="predicted"/>
<feature type="region of interest" description="Disordered" evidence="7">
    <location>
        <begin position="1"/>
        <end position="27"/>
    </location>
</feature>
<dbReference type="GO" id="GO:0003700">
    <property type="term" value="F:DNA-binding transcription factor activity"/>
    <property type="evidence" value="ECO:0007669"/>
    <property type="project" value="TreeGrafter"/>
</dbReference>
<dbReference type="GO" id="GO:0005634">
    <property type="term" value="C:nucleus"/>
    <property type="evidence" value="ECO:0007669"/>
    <property type="project" value="UniProtKB-SubCell"/>
</dbReference>
<keyword evidence="9" id="KW-1185">Reference proteome</keyword>
<evidence type="ECO:0000256" key="1">
    <source>
        <dbReference type="ARBA" id="ARBA00004123"/>
    </source>
</evidence>
<organism evidence="8 9">
    <name type="scientific">Diplogelasinospora grovesii</name>
    <dbReference type="NCBI Taxonomy" id="303347"/>
    <lineage>
        <taxon>Eukaryota</taxon>
        <taxon>Fungi</taxon>
        <taxon>Dikarya</taxon>
        <taxon>Ascomycota</taxon>
        <taxon>Pezizomycotina</taxon>
        <taxon>Sordariomycetes</taxon>
        <taxon>Sordariomycetidae</taxon>
        <taxon>Sordariales</taxon>
        <taxon>Diplogelasinosporaceae</taxon>
        <taxon>Diplogelasinospora</taxon>
    </lineage>
</organism>
<dbReference type="Proteomes" id="UP001303473">
    <property type="component" value="Unassembled WGS sequence"/>
</dbReference>